<dbReference type="EMBL" id="VINQ01000002">
    <property type="protein sequence ID" value="KAA0920263.1"/>
    <property type="molecule type" value="Genomic_DNA"/>
</dbReference>
<proteinExistence type="predicted"/>
<evidence type="ECO:0008006" key="3">
    <source>
        <dbReference type="Google" id="ProtNLM"/>
    </source>
</evidence>
<accession>A0A5A9ZSH6</accession>
<evidence type="ECO:0000313" key="1">
    <source>
        <dbReference type="EMBL" id="KAA0920263.1"/>
    </source>
</evidence>
<dbReference type="AlphaFoldDB" id="A0A5A9ZSH6"/>
<name>A0A5A9ZSH6_9RHOB</name>
<reference evidence="1 2" key="1">
    <citation type="submission" date="2019-07" db="EMBL/GenBank/DDBJ databases">
        <title>Aquicoccus porphyridii gen. nov., sp. nov., isolated from a small marine red alga, Porphyridium marinum.</title>
        <authorList>
            <person name="Liu L."/>
        </authorList>
    </citation>
    <scope>NUCLEOTIDE SEQUENCE [LARGE SCALE GENOMIC DNA]</scope>
    <source>
        <strain evidence="1 2">L1 8-17</strain>
    </source>
</reference>
<gene>
    <name evidence="1" type="ORF">FLO80_03875</name>
</gene>
<sequence>MQIMFHAGVHCTDDDRVLKCLLRNRSEFSEIGSIVPPPGRYRKLLHQTLVALSQSEPAPNAREILLETILDDDQADRLLLSNENLFCIGKLAVSNGVLYPKAGMRIRQLKSLFRGDQIEVFIAIRNPATFFPALFNATPVDDYNALMRDNDPHDLAWSELIWRIRNEHPDVPLTVWCNEDSPLIWAQIIREMAGLNPGAKIKGGFDLLSEIMTRDGMKRFRAYLAEHPAMTEIQKRRVMVAFLDKFAREDMIEEELDLPGWTDDLVDTLSEAYDEDVYEIARIPGVNFIAP</sequence>
<protein>
    <recommendedName>
        <fullName evidence="3">Sulfotransferase</fullName>
    </recommendedName>
</protein>
<dbReference type="Proteomes" id="UP000325291">
    <property type="component" value="Unassembled WGS sequence"/>
</dbReference>
<organism evidence="1 2">
    <name type="scientific">Aquicoccus porphyridii</name>
    <dbReference type="NCBI Taxonomy" id="1852029"/>
    <lineage>
        <taxon>Bacteria</taxon>
        <taxon>Pseudomonadati</taxon>
        <taxon>Pseudomonadota</taxon>
        <taxon>Alphaproteobacteria</taxon>
        <taxon>Rhodobacterales</taxon>
        <taxon>Paracoccaceae</taxon>
        <taxon>Aquicoccus</taxon>
    </lineage>
</organism>
<keyword evidence="2" id="KW-1185">Reference proteome</keyword>
<comment type="caution">
    <text evidence="1">The sequence shown here is derived from an EMBL/GenBank/DDBJ whole genome shotgun (WGS) entry which is preliminary data.</text>
</comment>
<evidence type="ECO:0000313" key="2">
    <source>
        <dbReference type="Proteomes" id="UP000325291"/>
    </source>
</evidence>